<dbReference type="Pfam" id="PF01747">
    <property type="entry name" value="ATP-sulfurylase"/>
    <property type="match status" value="1"/>
</dbReference>
<organism evidence="11 12">
    <name type="scientific">Paenibacillus vulneris</name>
    <dbReference type="NCBI Taxonomy" id="1133364"/>
    <lineage>
        <taxon>Bacteria</taxon>
        <taxon>Bacillati</taxon>
        <taxon>Bacillota</taxon>
        <taxon>Bacilli</taxon>
        <taxon>Bacillales</taxon>
        <taxon>Paenibacillaceae</taxon>
        <taxon>Paenibacillus</taxon>
    </lineage>
</organism>
<dbReference type="NCBIfam" id="NF003166">
    <property type="entry name" value="PRK04149.1"/>
    <property type="match status" value="1"/>
</dbReference>
<evidence type="ECO:0000256" key="3">
    <source>
        <dbReference type="ARBA" id="ARBA00022695"/>
    </source>
</evidence>
<keyword evidence="3 8" id="KW-0548">Nucleotidyltransferase</keyword>
<protein>
    <recommendedName>
        <fullName evidence="8">Sulfate adenylyltransferase</fullName>
        <ecNumber evidence="8">2.7.7.4</ecNumber>
    </recommendedName>
    <alternativeName>
        <fullName evidence="8">ATP-sulfurylase</fullName>
    </alternativeName>
    <alternativeName>
        <fullName evidence="8">Sulfate adenylate transferase</fullName>
        <shortName evidence="8">SAT</shortName>
    </alternativeName>
</protein>
<dbReference type="InterPro" id="IPR025980">
    <property type="entry name" value="ATP-Sase_PUA-like_dom"/>
</dbReference>
<keyword evidence="5 8" id="KW-0067">ATP-binding</keyword>
<dbReference type="InterPro" id="IPR014729">
    <property type="entry name" value="Rossmann-like_a/b/a_fold"/>
</dbReference>
<feature type="domain" description="Sulphate adenylyltransferase catalytic" evidence="9">
    <location>
        <begin position="172"/>
        <end position="382"/>
    </location>
</feature>
<evidence type="ECO:0000256" key="1">
    <source>
        <dbReference type="ARBA" id="ARBA00005048"/>
    </source>
</evidence>
<comment type="similarity">
    <text evidence="6 8">Belongs to the sulfate adenylyltransferase family.</text>
</comment>
<accession>A0ABW3UW52</accession>
<dbReference type="HAMAP" id="MF_00066">
    <property type="entry name" value="Sulf_adenylyltr"/>
    <property type="match status" value="1"/>
</dbReference>
<evidence type="ECO:0000256" key="5">
    <source>
        <dbReference type="ARBA" id="ARBA00022840"/>
    </source>
</evidence>
<dbReference type="InterPro" id="IPR015947">
    <property type="entry name" value="PUA-like_sf"/>
</dbReference>
<name>A0ABW3UW52_9BACL</name>
<comment type="pathway">
    <text evidence="1 8">Sulfur metabolism; hydrogen sulfide biosynthesis; sulfite from sulfate: step 1/3.</text>
</comment>
<dbReference type="RefSeq" id="WP_345593639.1">
    <property type="nucleotide sequence ID" value="NZ_BAABJG010000046.1"/>
</dbReference>
<keyword evidence="12" id="KW-1185">Reference proteome</keyword>
<dbReference type="PANTHER" id="PTHR43509:SF1">
    <property type="entry name" value="SULFATE ADENYLYLTRANSFERASE"/>
    <property type="match status" value="1"/>
</dbReference>
<reference evidence="12" key="1">
    <citation type="journal article" date="2019" name="Int. J. Syst. Evol. Microbiol.">
        <title>The Global Catalogue of Microorganisms (GCM) 10K type strain sequencing project: providing services to taxonomists for standard genome sequencing and annotation.</title>
        <authorList>
            <consortium name="The Broad Institute Genomics Platform"/>
            <consortium name="The Broad Institute Genome Sequencing Center for Infectious Disease"/>
            <person name="Wu L."/>
            <person name="Ma J."/>
        </authorList>
    </citation>
    <scope>NUCLEOTIDE SEQUENCE [LARGE SCALE GENOMIC DNA]</scope>
    <source>
        <strain evidence="12">CCUG 53270</strain>
    </source>
</reference>
<comment type="catalytic activity">
    <reaction evidence="7 8">
        <text>sulfate + ATP + H(+) = adenosine 5'-phosphosulfate + diphosphate</text>
        <dbReference type="Rhea" id="RHEA:18133"/>
        <dbReference type="ChEBI" id="CHEBI:15378"/>
        <dbReference type="ChEBI" id="CHEBI:16189"/>
        <dbReference type="ChEBI" id="CHEBI:30616"/>
        <dbReference type="ChEBI" id="CHEBI:33019"/>
        <dbReference type="ChEBI" id="CHEBI:58243"/>
        <dbReference type="EC" id="2.7.7.4"/>
    </reaction>
</comment>
<dbReference type="Gene3D" id="3.40.50.620">
    <property type="entry name" value="HUPs"/>
    <property type="match status" value="1"/>
</dbReference>
<comment type="caution">
    <text evidence="11">The sequence shown here is derived from an EMBL/GenBank/DDBJ whole genome shotgun (WGS) entry which is preliminary data.</text>
</comment>
<dbReference type="InterPro" id="IPR002650">
    <property type="entry name" value="Sulphate_adenylyltransferase"/>
</dbReference>
<evidence type="ECO:0000256" key="4">
    <source>
        <dbReference type="ARBA" id="ARBA00022741"/>
    </source>
</evidence>
<evidence type="ECO:0000256" key="6">
    <source>
        <dbReference type="ARBA" id="ARBA00037980"/>
    </source>
</evidence>
<gene>
    <name evidence="8 11" type="primary">sat</name>
    <name evidence="11" type="ORF">ACFQ4B_28210</name>
</gene>
<evidence type="ECO:0000256" key="7">
    <source>
        <dbReference type="ARBA" id="ARBA00049370"/>
    </source>
</evidence>
<dbReference type="PANTHER" id="PTHR43509">
    <property type="match status" value="1"/>
</dbReference>
<dbReference type="EC" id="2.7.7.4" evidence="8"/>
<dbReference type="InterPro" id="IPR024951">
    <property type="entry name" value="Sulfurylase_cat_dom"/>
</dbReference>
<sequence length="392" mass="43851">MAETIRPHGGTLINRVAVGAEREGLLELAKNLYPIQINAWTISDLNLIGIGAFSPLTGFLGKEDYDSVVENMRLADGTVWSIPITLSLEDYVADEIKVGEQVALVGEQDGVIYGILDVQSIYEVDQKNEAVKVFKTDDEAHPGVQKLLSRPSIYAGGPIRVLNRPEPGQFAEFYFDPAETRRIFSEKGWKTVVGFQTRNPVHRAHEYIQKSAMEIVDALFLNPLVGETKSDDISADVRMRSYLALLENYYPKDRVFLGVFPAAMRYAGPREAIFHAMVRKNYGCTHFIVGRDHAGVGDYYGTYEAQEIFSNFTSEELGITPLFFEHSFFCTKCGNMASSKTCPHDKSEHLHLSGTKVRALLRSGQCPPPQFTRPEVAEILIEGMKEQFEPTN</sequence>
<dbReference type="SUPFAM" id="SSF52374">
    <property type="entry name" value="Nucleotidylyl transferase"/>
    <property type="match status" value="1"/>
</dbReference>
<evidence type="ECO:0000259" key="10">
    <source>
        <dbReference type="Pfam" id="PF14306"/>
    </source>
</evidence>
<dbReference type="CDD" id="cd00517">
    <property type="entry name" value="ATPS"/>
    <property type="match status" value="1"/>
</dbReference>
<dbReference type="EMBL" id="JBHTLU010000040">
    <property type="protein sequence ID" value="MFD1224011.1"/>
    <property type="molecule type" value="Genomic_DNA"/>
</dbReference>
<evidence type="ECO:0000313" key="12">
    <source>
        <dbReference type="Proteomes" id="UP001597180"/>
    </source>
</evidence>
<keyword evidence="4 8" id="KW-0547">Nucleotide-binding</keyword>
<evidence type="ECO:0000259" key="9">
    <source>
        <dbReference type="Pfam" id="PF01747"/>
    </source>
</evidence>
<dbReference type="Pfam" id="PF14306">
    <property type="entry name" value="PUA_2"/>
    <property type="match status" value="1"/>
</dbReference>
<dbReference type="InterPro" id="IPR020792">
    <property type="entry name" value="SO4_adenylyltransferase_pro"/>
</dbReference>
<feature type="domain" description="ATP-sulfurylase PUA-like" evidence="10">
    <location>
        <begin position="5"/>
        <end position="164"/>
    </location>
</feature>
<evidence type="ECO:0000256" key="2">
    <source>
        <dbReference type="ARBA" id="ARBA00022679"/>
    </source>
</evidence>
<dbReference type="SUPFAM" id="SSF88697">
    <property type="entry name" value="PUA domain-like"/>
    <property type="match status" value="1"/>
</dbReference>
<evidence type="ECO:0000256" key="8">
    <source>
        <dbReference type="HAMAP-Rule" id="MF_00066"/>
    </source>
</evidence>
<evidence type="ECO:0000313" key="11">
    <source>
        <dbReference type="EMBL" id="MFD1224011.1"/>
    </source>
</evidence>
<proteinExistence type="inferred from homology"/>
<dbReference type="GO" id="GO:0004781">
    <property type="term" value="F:sulfate adenylyltransferase (ATP) activity"/>
    <property type="evidence" value="ECO:0007669"/>
    <property type="project" value="UniProtKB-EC"/>
</dbReference>
<keyword evidence="2 8" id="KW-0808">Transferase</keyword>
<dbReference type="Proteomes" id="UP001597180">
    <property type="component" value="Unassembled WGS sequence"/>
</dbReference>
<dbReference type="NCBIfam" id="TIGR00339">
    <property type="entry name" value="sopT"/>
    <property type="match status" value="1"/>
</dbReference>
<dbReference type="Gene3D" id="3.10.400.10">
    <property type="entry name" value="Sulfate adenylyltransferase"/>
    <property type="match status" value="1"/>
</dbReference>